<dbReference type="PROSITE" id="PS00463">
    <property type="entry name" value="ZN2_CY6_FUNGAL_1"/>
    <property type="match status" value="1"/>
</dbReference>
<dbReference type="HOGENOM" id="CLU_011522_0_0_1"/>
<dbReference type="STRING" id="341663.Q0CRF0"/>
<protein>
    <recommendedName>
        <fullName evidence="7">Zn(2)-C6 fungal-type domain-containing protein</fullName>
    </recommendedName>
</protein>
<dbReference type="InterPro" id="IPR001138">
    <property type="entry name" value="Zn2Cys6_DnaBD"/>
</dbReference>
<dbReference type="InterPro" id="IPR021858">
    <property type="entry name" value="Fun_TF"/>
</dbReference>
<dbReference type="EMBL" id="CH476598">
    <property type="protein sequence ID" value="EAU35536.1"/>
    <property type="molecule type" value="Genomic_DNA"/>
</dbReference>
<dbReference type="InterPro" id="IPR036864">
    <property type="entry name" value="Zn2-C6_fun-type_DNA-bd_sf"/>
</dbReference>
<evidence type="ECO:0000259" key="7">
    <source>
        <dbReference type="PROSITE" id="PS50048"/>
    </source>
</evidence>
<dbReference type="PANTHER" id="PTHR37534">
    <property type="entry name" value="TRANSCRIPTIONAL ACTIVATOR PROTEIN UGA3"/>
    <property type="match status" value="1"/>
</dbReference>
<feature type="domain" description="Zn(2)-C6 fungal-type" evidence="7">
    <location>
        <begin position="68"/>
        <end position="98"/>
    </location>
</feature>
<name>Q0CRF0_ASPTN</name>
<dbReference type="GO" id="GO:0000981">
    <property type="term" value="F:DNA-binding transcription factor activity, RNA polymerase II-specific"/>
    <property type="evidence" value="ECO:0007669"/>
    <property type="project" value="InterPro"/>
</dbReference>
<dbReference type="Pfam" id="PF11951">
    <property type="entry name" value="Fungal_trans_2"/>
    <property type="match status" value="1"/>
</dbReference>
<evidence type="ECO:0000313" key="8">
    <source>
        <dbReference type="EMBL" id="EAU35536.1"/>
    </source>
</evidence>
<dbReference type="SUPFAM" id="SSF57701">
    <property type="entry name" value="Zn2/Cys6 DNA-binding domain"/>
    <property type="match status" value="1"/>
</dbReference>
<dbReference type="OrthoDB" id="5294180at2759"/>
<dbReference type="Gene3D" id="4.10.240.10">
    <property type="entry name" value="Zn(2)-C6 fungal-type DNA-binding domain"/>
    <property type="match status" value="1"/>
</dbReference>
<dbReference type="eggNOG" id="ENOG502RX7Y">
    <property type="taxonomic scope" value="Eukaryota"/>
</dbReference>
<keyword evidence="2" id="KW-0805">Transcription regulation</keyword>
<dbReference type="PANTHER" id="PTHR37534:SF12">
    <property type="entry name" value="ZN(2)-C6 FUNGAL-TYPE DOMAIN-CONTAINING PROTEIN"/>
    <property type="match status" value="1"/>
</dbReference>
<dbReference type="GO" id="GO:0009893">
    <property type="term" value="P:positive regulation of metabolic process"/>
    <property type="evidence" value="ECO:0007669"/>
    <property type="project" value="UniProtKB-ARBA"/>
</dbReference>
<dbReference type="GO" id="GO:0008270">
    <property type="term" value="F:zinc ion binding"/>
    <property type="evidence" value="ECO:0007669"/>
    <property type="project" value="InterPro"/>
</dbReference>
<accession>Q0CRF0</accession>
<evidence type="ECO:0000256" key="3">
    <source>
        <dbReference type="ARBA" id="ARBA00023125"/>
    </source>
</evidence>
<gene>
    <name evidence="8" type="ORF">ATEG_03734</name>
</gene>
<proteinExistence type="predicted"/>
<dbReference type="PROSITE" id="PS50048">
    <property type="entry name" value="ZN2_CY6_FUNGAL_2"/>
    <property type="match status" value="1"/>
</dbReference>
<dbReference type="CDD" id="cd00067">
    <property type="entry name" value="GAL4"/>
    <property type="match status" value="1"/>
</dbReference>
<evidence type="ECO:0000313" key="9">
    <source>
        <dbReference type="Proteomes" id="UP000007963"/>
    </source>
</evidence>
<reference evidence="9" key="1">
    <citation type="submission" date="2005-09" db="EMBL/GenBank/DDBJ databases">
        <title>Annotation of the Aspergillus terreus NIH2624 genome.</title>
        <authorList>
            <person name="Birren B.W."/>
            <person name="Lander E.S."/>
            <person name="Galagan J.E."/>
            <person name="Nusbaum C."/>
            <person name="Devon K."/>
            <person name="Henn M."/>
            <person name="Ma L.-J."/>
            <person name="Jaffe D.B."/>
            <person name="Butler J."/>
            <person name="Alvarez P."/>
            <person name="Gnerre S."/>
            <person name="Grabherr M."/>
            <person name="Kleber M."/>
            <person name="Mauceli E.W."/>
            <person name="Brockman W."/>
            <person name="Rounsley S."/>
            <person name="Young S.K."/>
            <person name="LaButti K."/>
            <person name="Pushparaj V."/>
            <person name="DeCaprio D."/>
            <person name="Crawford M."/>
            <person name="Koehrsen M."/>
            <person name="Engels R."/>
            <person name="Montgomery P."/>
            <person name="Pearson M."/>
            <person name="Howarth C."/>
            <person name="Larson L."/>
            <person name="Luoma S."/>
            <person name="White J."/>
            <person name="Alvarado L."/>
            <person name="Kodira C.D."/>
            <person name="Zeng Q."/>
            <person name="Oleary S."/>
            <person name="Yandava C."/>
            <person name="Denning D.W."/>
            <person name="Nierman W.C."/>
            <person name="Milne T."/>
            <person name="Madden K."/>
        </authorList>
    </citation>
    <scope>NUCLEOTIDE SEQUENCE [LARGE SCALE GENOMIC DNA]</scope>
    <source>
        <strain evidence="9">NIH 2624 / FGSC A1156</strain>
    </source>
</reference>
<evidence type="ECO:0000256" key="1">
    <source>
        <dbReference type="ARBA" id="ARBA00004123"/>
    </source>
</evidence>
<organism evidence="8 9">
    <name type="scientific">Aspergillus terreus (strain NIH 2624 / FGSC A1156)</name>
    <dbReference type="NCBI Taxonomy" id="341663"/>
    <lineage>
        <taxon>Eukaryota</taxon>
        <taxon>Fungi</taxon>
        <taxon>Dikarya</taxon>
        <taxon>Ascomycota</taxon>
        <taxon>Pezizomycotina</taxon>
        <taxon>Eurotiomycetes</taxon>
        <taxon>Eurotiomycetidae</taxon>
        <taxon>Eurotiales</taxon>
        <taxon>Aspergillaceae</taxon>
        <taxon>Aspergillus</taxon>
        <taxon>Aspergillus subgen. Circumdati</taxon>
    </lineage>
</organism>
<comment type="subcellular location">
    <subcellularLocation>
        <location evidence="1">Nucleus</location>
    </subcellularLocation>
</comment>
<dbReference type="GO" id="GO:0005634">
    <property type="term" value="C:nucleus"/>
    <property type="evidence" value="ECO:0007669"/>
    <property type="project" value="UniProtKB-SubCell"/>
</dbReference>
<dbReference type="Proteomes" id="UP000007963">
    <property type="component" value="Unassembled WGS sequence"/>
</dbReference>
<evidence type="ECO:0000256" key="6">
    <source>
        <dbReference type="SAM" id="MobiDB-lite"/>
    </source>
</evidence>
<dbReference type="AlphaFoldDB" id="Q0CRF0"/>
<evidence type="ECO:0000256" key="5">
    <source>
        <dbReference type="ARBA" id="ARBA00023242"/>
    </source>
</evidence>
<feature type="region of interest" description="Disordered" evidence="6">
    <location>
        <begin position="37"/>
        <end position="60"/>
    </location>
</feature>
<dbReference type="GO" id="GO:0003677">
    <property type="term" value="F:DNA binding"/>
    <property type="evidence" value="ECO:0007669"/>
    <property type="project" value="UniProtKB-KW"/>
</dbReference>
<dbReference type="OMA" id="DWMRENN"/>
<evidence type="ECO:0000256" key="4">
    <source>
        <dbReference type="ARBA" id="ARBA00023163"/>
    </source>
</evidence>
<keyword evidence="5" id="KW-0539">Nucleus</keyword>
<dbReference type="Pfam" id="PF00172">
    <property type="entry name" value="Zn_clus"/>
    <property type="match status" value="1"/>
</dbReference>
<keyword evidence="4" id="KW-0804">Transcription</keyword>
<dbReference type="SMART" id="SM00066">
    <property type="entry name" value="GAL4"/>
    <property type="match status" value="1"/>
</dbReference>
<dbReference type="RefSeq" id="XP_001212912.1">
    <property type="nucleotide sequence ID" value="XM_001212912.1"/>
</dbReference>
<keyword evidence="3" id="KW-0238">DNA-binding</keyword>
<evidence type="ECO:0000256" key="2">
    <source>
        <dbReference type="ARBA" id="ARBA00023015"/>
    </source>
</evidence>
<dbReference type="VEuPathDB" id="FungiDB:ATEG_03734"/>
<dbReference type="GeneID" id="4318729"/>
<sequence>MSHAMPYPVMPPTMYNPTYTGEYTGEHTGEYTGEYTGGYTEEASSNAAPIEGPEDKTNERSFRRSRSGCFTCRLRRKKCDETRPTCNSCGKLALRCDYKPPHWWATAEERKKQKQRIKDRIRQTKVMEKHGSLKVPTSITTPVSPYDISIKTNTYINNVPVPNQSPVSVSGYNMMNPPQQQLPFTQPSSTPQPLATAQCLPAQQSLPTPQSASTEWFNAPAAYLSQPQPYSPMDAVGFGLPGRSLSWCLQTMVPIEESDKPLLNHFFDYVIPLVFPIVEVNHGGPTRVREILNALQNNKSYLHCCLSVAAIHLKTSMGMEDQMDHDIMQHRYEAISQLCRALNSKVGNSQMQVMDATLGLIFYHSCVGLPDDYLPDITWYSHFQAVANLVKKLNYAPTQFNVSLITWIDILGSTMVGETPQFAHTYRTKHLSGTPSGLQPLMGCDDRIMYLISEIACLESLKLEGQLDDMIVRHHISALSAQIDWTEPADKTMESPYNAAGVIVPEKLTKILTALFRIGARIYLYSLIPGFDRHEPNYVNLVASVADTLQFLPTGASGFDRCLVWPLFMAGAHSISSSKLRKVLAERVSALGYLGDFGGFGRMYRVLKEVWRVSEGSTSSSTSGSDTNASTQVNPVQYLPQTRQYPHWRDIMRKNKWDYLLL</sequence>